<keyword evidence="4" id="KW-0274">FAD</keyword>
<dbReference type="InterPro" id="IPR036249">
    <property type="entry name" value="Thioredoxin-like_sf"/>
</dbReference>
<dbReference type="Gene3D" id="3.40.30.120">
    <property type="match status" value="1"/>
</dbReference>
<reference evidence="6 7" key="1">
    <citation type="submission" date="2023-07" db="EMBL/GenBank/DDBJ databases">
        <title>Genomic Encyclopedia of Type Strains, Phase IV (KMG-IV): sequencing the most valuable type-strain genomes for metagenomic binning, comparative biology and taxonomic classification.</title>
        <authorList>
            <person name="Goeker M."/>
        </authorList>
    </citation>
    <scope>NUCLEOTIDE SEQUENCE [LARGE SCALE GENOMIC DNA]</scope>
    <source>
        <strain evidence="6 7">DSM 19619</strain>
    </source>
</reference>
<dbReference type="PANTHER" id="PTHR43004">
    <property type="entry name" value="TRK SYSTEM POTASSIUM UPTAKE PROTEIN"/>
    <property type="match status" value="1"/>
</dbReference>
<evidence type="ECO:0000256" key="1">
    <source>
        <dbReference type="ARBA" id="ARBA00001974"/>
    </source>
</evidence>
<dbReference type="Gene3D" id="3.30.70.2450">
    <property type="match status" value="1"/>
</dbReference>
<dbReference type="Gene3D" id="3.50.50.60">
    <property type="entry name" value="FAD/NAD(P)-binding domain"/>
    <property type="match status" value="1"/>
</dbReference>
<keyword evidence="7" id="KW-1185">Reference proteome</keyword>
<comment type="similarity">
    <text evidence="2">Belongs to the PheA/TfdB FAD monooxygenase family.</text>
</comment>
<accession>A0ABU0JKP8</accession>
<protein>
    <submittedName>
        <fullName evidence="6">2-polyprenyl-6-methoxyphenol hydroxylase-like FAD-dependent oxidoreductase</fullName>
    </submittedName>
</protein>
<evidence type="ECO:0000313" key="6">
    <source>
        <dbReference type="EMBL" id="MDQ0474858.1"/>
    </source>
</evidence>
<keyword evidence="3" id="KW-0285">Flavoprotein</keyword>
<sequence>MGDAVTPPAVDVVIAGAGPTGLMAAALLARCGLTLRILDKAAGQAQESRAFGVQARSMELFLSVGLADAFLERGLIASGAQIFVDGRLAAQLDFDDIGRADTPYPFLTMVPQWDVEAILVEDLARLGIAVEHRTEVTGFSQSDEAVAVRATGPDGGAFTVEARYLVGADGAHSLVRKALGADFQGAAYPQGFLLADCKVEWPLDYDHFKAFLHERNFALYLPLRGESFCRIIAIVPAESDPAAAGDPQGIAPATLQEVETAFRAAAGVDVRLSEPKWVSRYRVHHRGASTYGRGRVFIAGDAAHIHSPAGAQGMNTGLQDAANLAWKIAAVARGQAPAALLATYHAERWPVGQKVLEVTDRLFAGVSSQAGWATALRNRLLPLVAGTVFRSGALRARAFHFISQLGIRYHAGEFVADDISAGAPKAWRDGLRAGCRAPNAALGWQRDVFGLIGGYRFHLLALSHQALDAPAIDALCAAIGLAKAAAPFAMEVHLMARSLVGRDPRMVRAESGEVFGTYGLGDGVSQALFLVRPDGYIAYRADGMNFDGLAAFLRRMAPSPI</sequence>
<evidence type="ECO:0000259" key="5">
    <source>
        <dbReference type="Pfam" id="PF01494"/>
    </source>
</evidence>
<dbReference type="Pfam" id="PF01494">
    <property type="entry name" value="FAD_binding_3"/>
    <property type="match status" value="1"/>
</dbReference>
<comment type="caution">
    <text evidence="6">The sequence shown here is derived from an EMBL/GenBank/DDBJ whole genome shotgun (WGS) entry which is preliminary data.</text>
</comment>
<evidence type="ECO:0000256" key="4">
    <source>
        <dbReference type="ARBA" id="ARBA00022827"/>
    </source>
</evidence>
<dbReference type="InterPro" id="IPR050641">
    <property type="entry name" value="RIFMO-like"/>
</dbReference>
<dbReference type="Proteomes" id="UP001242480">
    <property type="component" value="Unassembled WGS sequence"/>
</dbReference>
<dbReference type="PRINTS" id="PR00420">
    <property type="entry name" value="RNGMNOXGNASE"/>
</dbReference>
<evidence type="ECO:0000313" key="7">
    <source>
        <dbReference type="Proteomes" id="UP001242480"/>
    </source>
</evidence>
<evidence type="ECO:0000256" key="3">
    <source>
        <dbReference type="ARBA" id="ARBA00022630"/>
    </source>
</evidence>
<gene>
    <name evidence="6" type="ORF">QO011_007900</name>
</gene>
<dbReference type="PANTHER" id="PTHR43004:SF19">
    <property type="entry name" value="BINDING MONOOXYGENASE, PUTATIVE (JCVI)-RELATED"/>
    <property type="match status" value="1"/>
</dbReference>
<feature type="domain" description="FAD-binding" evidence="5">
    <location>
        <begin position="10"/>
        <end position="357"/>
    </location>
</feature>
<evidence type="ECO:0000256" key="2">
    <source>
        <dbReference type="ARBA" id="ARBA00007801"/>
    </source>
</evidence>
<name>A0ABU0JKP8_9HYPH</name>
<dbReference type="SUPFAM" id="SSF52833">
    <property type="entry name" value="Thioredoxin-like"/>
    <property type="match status" value="1"/>
</dbReference>
<comment type="cofactor">
    <cofactor evidence="1">
        <name>FAD</name>
        <dbReference type="ChEBI" id="CHEBI:57692"/>
    </cofactor>
</comment>
<dbReference type="SUPFAM" id="SSF51905">
    <property type="entry name" value="FAD/NAD(P)-binding domain"/>
    <property type="match status" value="1"/>
</dbReference>
<proteinExistence type="inferred from homology"/>
<dbReference type="RefSeq" id="WP_307285179.1">
    <property type="nucleotide sequence ID" value="NZ_JAUSVX010000027.1"/>
</dbReference>
<organism evidence="6 7">
    <name type="scientific">Labrys wisconsinensis</name>
    <dbReference type="NCBI Taxonomy" id="425677"/>
    <lineage>
        <taxon>Bacteria</taxon>
        <taxon>Pseudomonadati</taxon>
        <taxon>Pseudomonadota</taxon>
        <taxon>Alphaproteobacteria</taxon>
        <taxon>Hyphomicrobiales</taxon>
        <taxon>Xanthobacteraceae</taxon>
        <taxon>Labrys</taxon>
    </lineage>
</organism>
<dbReference type="InterPro" id="IPR002938">
    <property type="entry name" value="FAD-bd"/>
</dbReference>
<dbReference type="InterPro" id="IPR036188">
    <property type="entry name" value="FAD/NAD-bd_sf"/>
</dbReference>
<dbReference type="EMBL" id="JAUSVX010000027">
    <property type="protein sequence ID" value="MDQ0474858.1"/>
    <property type="molecule type" value="Genomic_DNA"/>
</dbReference>